<dbReference type="EMBL" id="WIUZ02000009">
    <property type="protein sequence ID" value="KAF9783976.1"/>
    <property type="molecule type" value="Genomic_DNA"/>
</dbReference>
<name>A0A9P6L664_9AGAM</name>
<comment type="caution">
    <text evidence="1">The sequence shown here is derived from an EMBL/GenBank/DDBJ whole genome shotgun (WGS) entry which is preliminary data.</text>
</comment>
<sequence>MNGLTMPPLRTRSLLLVLLSVGLLYYSSDRLPLSSNFRGLKIAPDSHRHHDDAGSISTAAVARAGEVLLVSAFFPLNESRHSDREYEKFLGTFLGSIQSPIHFFTPPEIAPLVRRKRGSLPITINSSYADPFDVPPVQGLYHYYDKMRRWQNKDRETEGPGLYALRTAKPWFLTEAVKNYERELASGSQSIRYAFWVDVGSFYDGLKVRGWPNVERVESAFREGAETTGRSEGELIFFPMNDVPNPTMQWWKEDMGPLSRNFAQTSFFGGTPNAIEWWKRVYLKYHDYWLFNREAFVGQDETMFNSLSLLFPGRIITVWPRDPHAPAALGDKADPLGVCGNLRWYFRYFFASRTERRRLGAFFKSRVWRMPWQIFSPVEECRLTRVLGMEDVLRRNFGAKWDPPKAELDLNADYRPKPQ</sequence>
<gene>
    <name evidence="1" type="ORF">BJ322DRAFT_1067874</name>
</gene>
<evidence type="ECO:0000313" key="1">
    <source>
        <dbReference type="EMBL" id="KAF9783976.1"/>
    </source>
</evidence>
<evidence type="ECO:0000313" key="2">
    <source>
        <dbReference type="Proteomes" id="UP000736335"/>
    </source>
</evidence>
<accession>A0A9P6L664</accession>
<dbReference type="OrthoDB" id="411632at2759"/>
<keyword evidence="2" id="KW-1185">Reference proteome</keyword>
<protein>
    <submittedName>
        <fullName evidence="1">Uncharacterized protein</fullName>
    </submittedName>
</protein>
<dbReference type="Proteomes" id="UP000736335">
    <property type="component" value="Unassembled WGS sequence"/>
</dbReference>
<reference evidence="1" key="2">
    <citation type="submission" date="2020-11" db="EMBL/GenBank/DDBJ databases">
        <authorList>
            <consortium name="DOE Joint Genome Institute"/>
            <person name="Kuo A."/>
            <person name="Miyauchi S."/>
            <person name="Kiss E."/>
            <person name="Drula E."/>
            <person name="Kohler A."/>
            <person name="Sanchez-Garcia M."/>
            <person name="Andreopoulos B."/>
            <person name="Barry K.W."/>
            <person name="Bonito G."/>
            <person name="Buee M."/>
            <person name="Carver A."/>
            <person name="Chen C."/>
            <person name="Cichocki N."/>
            <person name="Clum A."/>
            <person name="Culley D."/>
            <person name="Crous P.W."/>
            <person name="Fauchery L."/>
            <person name="Girlanda M."/>
            <person name="Hayes R."/>
            <person name="Keri Z."/>
            <person name="Labutti K."/>
            <person name="Lipzen A."/>
            <person name="Lombard V."/>
            <person name="Magnuson J."/>
            <person name="Maillard F."/>
            <person name="Morin E."/>
            <person name="Murat C."/>
            <person name="Nolan M."/>
            <person name="Ohm R."/>
            <person name="Pangilinan J."/>
            <person name="Pereira M."/>
            <person name="Perotto S."/>
            <person name="Peter M."/>
            <person name="Riley R."/>
            <person name="Sitrit Y."/>
            <person name="Stielow B."/>
            <person name="Szollosi G."/>
            <person name="Zifcakova L."/>
            <person name="Stursova M."/>
            <person name="Spatafora J.W."/>
            <person name="Tedersoo L."/>
            <person name="Vaario L.-M."/>
            <person name="Yamada A."/>
            <person name="Yan M."/>
            <person name="Wang P."/>
            <person name="Xu J."/>
            <person name="Bruns T."/>
            <person name="Baldrian P."/>
            <person name="Vilgalys R."/>
            <person name="Henrissat B."/>
            <person name="Grigoriev I.V."/>
            <person name="Hibbett D."/>
            <person name="Nagy L.G."/>
            <person name="Martin F.M."/>
        </authorList>
    </citation>
    <scope>NUCLEOTIDE SEQUENCE</scope>
    <source>
        <strain evidence="1">UH-Tt-Lm1</strain>
    </source>
</reference>
<proteinExistence type="predicted"/>
<dbReference type="AlphaFoldDB" id="A0A9P6L664"/>
<reference evidence="1" key="1">
    <citation type="journal article" date="2020" name="Nat. Commun.">
        <title>Large-scale genome sequencing of mycorrhizal fungi provides insights into the early evolution of symbiotic traits.</title>
        <authorList>
            <person name="Miyauchi S."/>
            <person name="Kiss E."/>
            <person name="Kuo A."/>
            <person name="Drula E."/>
            <person name="Kohler A."/>
            <person name="Sanchez-Garcia M."/>
            <person name="Morin E."/>
            <person name="Andreopoulos B."/>
            <person name="Barry K.W."/>
            <person name="Bonito G."/>
            <person name="Buee M."/>
            <person name="Carver A."/>
            <person name="Chen C."/>
            <person name="Cichocki N."/>
            <person name="Clum A."/>
            <person name="Culley D."/>
            <person name="Crous P.W."/>
            <person name="Fauchery L."/>
            <person name="Girlanda M."/>
            <person name="Hayes R.D."/>
            <person name="Keri Z."/>
            <person name="LaButti K."/>
            <person name="Lipzen A."/>
            <person name="Lombard V."/>
            <person name="Magnuson J."/>
            <person name="Maillard F."/>
            <person name="Murat C."/>
            <person name="Nolan M."/>
            <person name="Ohm R.A."/>
            <person name="Pangilinan J."/>
            <person name="Pereira M.F."/>
            <person name="Perotto S."/>
            <person name="Peter M."/>
            <person name="Pfister S."/>
            <person name="Riley R."/>
            <person name="Sitrit Y."/>
            <person name="Stielow J.B."/>
            <person name="Szollosi G."/>
            <person name="Zifcakova L."/>
            <person name="Stursova M."/>
            <person name="Spatafora J.W."/>
            <person name="Tedersoo L."/>
            <person name="Vaario L.M."/>
            <person name="Yamada A."/>
            <person name="Yan M."/>
            <person name="Wang P."/>
            <person name="Xu J."/>
            <person name="Bruns T."/>
            <person name="Baldrian P."/>
            <person name="Vilgalys R."/>
            <person name="Dunand C."/>
            <person name="Henrissat B."/>
            <person name="Grigoriev I.V."/>
            <person name="Hibbett D."/>
            <person name="Nagy L.G."/>
            <person name="Martin F.M."/>
        </authorList>
    </citation>
    <scope>NUCLEOTIDE SEQUENCE</scope>
    <source>
        <strain evidence="1">UH-Tt-Lm1</strain>
    </source>
</reference>
<organism evidence="1 2">
    <name type="scientific">Thelephora terrestris</name>
    <dbReference type="NCBI Taxonomy" id="56493"/>
    <lineage>
        <taxon>Eukaryota</taxon>
        <taxon>Fungi</taxon>
        <taxon>Dikarya</taxon>
        <taxon>Basidiomycota</taxon>
        <taxon>Agaricomycotina</taxon>
        <taxon>Agaricomycetes</taxon>
        <taxon>Thelephorales</taxon>
        <taxon>Thelephoraceae</taxon>
        <taxon>Thelephora</taxon>
    </lineage>
</organism>